<dbReference type="GO" id="GO:0016459">
    <property type="term" value="C:myosin complex"/>
    <property type="evidence" value="ECO:0007669"/>
    <property type="project" value="UniProtKB-KW"/>
</dbReference>
<dbReference type="Gramene" id="Manes.15G083100.12.v8.1">
    <property type="protein sequence ID" value="Manes.15G083100.12.v8.1.CDS"/>
    <property type="gene ID" value="Manes.15G083100.v8.1"/>
</dbReference>
<dbReference type="FunFam" id="1.20.58.530:FF:000013">
    <property type="entry name" value="Unconventional myosin-XIX"/>
    <property type="match status" value="1"/>
</dbReference>
<evidence type="ECO:0000259" key="14">
    <source>
        <dbReference type="PROSITE" id="PS51844"/>
    </source>
</evidence>
<dbReference type="InterPro" id="IPR004009">
    <property type="entry name" value="SH3_Myosin"/>
</dbReference>
<evidence type="ECO:0000256" key="8">
    <source>
        <dbReference type="ARBA" id="ARBA00023203"/>
    </source>
</evidence>
<dbReference type="SMART" id="SM00242">
    <property type="entry name" value="MYSc"/>
    <property type="match status" value="1"/>
</dbReference>
<dbReference type="Gene3D" id="6.20.240.20">
    <property type="match status" value="1"/>
</dbReference>
<dbReference type="AlphaFoldDB" id="A0A251J3K2"/>
<feature type="compositionally biased region" description="Low complexity" evidence="12">
    <location>
        <begin position="41"/>
        <end position="57"/>
    </location>
</feature>
<dbReference type="Gramene" id="Manes.15G083100.13.v8.1">
    <property type="protein sequence ID" value="Manes.15G083100.13.v8.1.CDS"/>
    <property type="gene ID" value="Manes.15G083100.v8.1"/>
</dbReference>
<keyword evidence="2 10" id="KW-0547">Nucleotide-binding</keyword>
<dbReference type="InterPro" id="IPR000048">
    <property type="entry name" value="IQ_motif_EF-hand-BS"/>
</dbReference>
<dbReference type="GO" id="GO:0030048">
    <property type="term" value="P:actin filament-based movement"/>
    <property type="evidence" value="ECO:0007669"/>
    <property type="project" value="UniProtKB-ARBA"/>
</dbReference>
<evidence type="ECO:0000313" key="16">
    <source>
        <dbReference type="Proteomes" id="UP000091857"/>
    </source>
</evidence>
<evidence type="ECO:0000256" key="12">
    <source>
        <dbReference type="SAM" id="MobiDB-lite"/>
    </source>
</evidence>
<dbReference type="Pfam" id="PF00612">
    <property type="entry name" value="IQ"/>
    <property type="match status" value="2"/>
</dbReference>
<dbReference type="Gramene" id="Manes.15G083100.7.v8.1">
    <property type="protein sequence ID" value="Manes.15G083100.7.v8.1.CDS"/>
    <property type="gene ID" value="Manes.15G083100.v8.1"/>
</dbReference>
<dbReference type="SUPFAM" id="SSF52540">
    <property type="entry name" value="P-loop containing nucleoside triphosphate hydrolases"/>
    <property type="match status" value="1"/>
</dbReference>
<dbReference type="Pfam" id="PF25369">
    <property type="entry name" value="SH3_VIII-1_N"/>
    <property type="match status" value="1"/>
</dbReference>
<dbReference type="STRING" id="3983.A0A251J3K2"/>
<accession>A0A251J3K2</accession>
<dbReference type="Gene3D" id="1.20.120.720">
    <property type="entry name" value="Myosin VI head, motor domain, U50 subdomain"/>
    <property type="match status" value="1"/>
</dbReference>
<dbReference type="OrthoDB" id="6108017at2759"/>
<dbReference type="GO" id="GO:0051015">
    <property type="term" value="F:actin filament binding"/>
    <property type="evidence" value="ECO:0000318"/>
    <property type="project" value="GO_Central"/>
</dbReference>
<evidence type="ECO:0000256" key="11">
    <source>
        <dbReference type="SAM" id="Coils"/>
    </source>
</evidence>
<evidence type="ECO:0000256" key="7">
    <source>
        <dbReference type="ARBA" id="ARBA00023175"/>
    </source>
</evidence>
<dbReference type="Gene3D" id="1.20.58.530">
    <property type="match status" value="1"/>
</dbReference>
<feature type="binding site" evidence="10">
    <location>
        <begin position="291"/>
        <end position="298"/>
    </location>
    <ligand>
        <name>ATP</name>
        <dbReference type="ChEBI" id="CHEBI:30616"/>
    </ligand>
</feature>
<comment type="similarity">
    <text evidence="9">Belongs to the TRAFAC class myosin-kinesin ATPase superfamily. Myosin family. Plant myosin class VIII subfamily.</text>
</comment>
<dbReference type="Gramene" id="Manes.15G083100.5.v8.1">
    <property type="protein sequence ID" value="Manes.15G083100.5.v8.1.CDS"/>
    <property type="gene ID" value="Manes.15G083100.v8.1"/>
</dbReference>
<feature type="compositionally biased region" description="Basic and acidic residues" evidence="12">
    <location>
        <begin position="20"/>
        <end position="34"/>
    </location>
</feature>
<dbReference type="Proteomes" id="UP000091857">
    <property type="component" value="Chromosome 15"/>
</dbReference>
<dbReference type="PROSITE" id="PS50096">
    <property type="entry name" value="IQ"/>
    <property type="match status" value="3"/>
</dbReference>
<keyword evidence="7 10" id="KW-0505">Motor protein</keyword>
<dbReference type="PROSITE" id="PS51456">
    <property type="entry name" value="MYOSIN_MOTOR"/>
    <property type="match status" value="1"/>
</dbReference>
<protein>
    <recommendedName>
        <fullName evidence="17">Myosin motor domain-containing protein</fullName>
    </recommendedName>
</protein>
<evidence type="ECO:0000256" key="1">
    <source>
        <dbReference type="ARBA" id="ARBA00022737"/>
    </source>
</evidence>
<gene>
    <name evidence="15" type="ORF">MANES_15G083100</name>
</gene>
<feature type="domain" description="Myosin motor" evidence="13">
    <location>
        <begin position="200"/>
        <end position="874"/>
    </location>
</feature>
<dbReference type="PRINTS" id="PR00193">
    <property type="entry name" value="MYOSINHEAVY"/>
</dbReference>
<dbReference type="GO" id="GO:0000146">
    <property type="term" value="F:microfilament motor activity"/>
    <property type="evidence" value="ECO:0000318"/>
    <property type="project" value="GO_Central"/>
</dbReference>
<feature type="region of interest" description="Actin-binding" evidence="10">
    <location>
        <begin position="754"/>
        <end position="776"/>
    </location>
</feature>
<dbReference type="EMBL" id="CM004401">
    <property type="protein sequence ID" value="OAY28637.1"/>
    <property type="molecule type" value="Genomic_DNA"/>
</dbReference>
<sequence>MMLSASPAAVGRSSLEEMLDSLRRRDEALEKSKDLPPALPARPTSRARLPSARRSLPTDFKVGANGQMESKEEIEINKGKEDTKRKEKQLGYKTGSFGSKKMKKDQNCVDSNPYAEEKNEPAKWSVISSMPNAEEPEWDDNIGYFIKKKLRIWCQLPNGQWGSGTIQSTSRDEAVVLLSTGNFIKVSTADLLPANPDLLEGVDDLIKLSYLNEPSVLYNLKYRYSQEKIYSKAGPVLIAINPFKAVPFYGNEVVKAYKQKLMDSPHVYAIVDIAYNEMMRDAKNQSIIISGESGAGKTETAKYAMQYLATLGGSTSGIEHKILWTNCILEAFGNAKTSRNGNSSRFGKLVEIHFSITGKMRGAYVQTFLLEKSRVVQLAKGERSYHIFYQLCAGAPSILRERLKLKVASEYNYLNQSECLVIDGVNDSLNFHKLVEALDIVQICKADQEQIFSMLAVILWLGNVSFQVIDKENHVEVLADEAITNAARLMGCSIQDLIFALSSHRIRCGRDDIIKKLTFQQAIDRRDALAKFIYASLFDWLMDQINKSLEAGKLPAGRSINILDIYGFESFKNNSFEQFCINYANERLQQHFNRHLFKLKQEDYEEDGIDWTRVDFADNQECLNLFEKKPSGLLSLLDEESNFPNATDLTLANKLKQHLSSSPFFKAERGRAFGIHHYAGEVVYDTNGFLEKNRDSLHSDFFQLLSSCSCQLPQLFVSRMSNQSHSVKFASPLCQSGGLESSMQSVGTKFKGQLFKLMQQLENTTPHFIHCIKPNTKQLPGVYEDDLVLQQLRCGGVLEVLRISRSGYPTRITHEDFAQRYGFLLSGTSVSQDPLSISVVALQQFNVPPEMYQVGYTKVFLRTGQIAKLEEQRKQVLQGILGIQKCFRGSQARRDLNEMKKGAIILQSVIRGENARRKYKSMPKSLTVSASLTADNNNQLVAIICLQSVIRGWLARKQFNDKRKLKNSSHENPNSKRKPGKKISEVKVMPQEQVEIQTSILAELQKRVTKAEVTITQKEEENAALREQLQLVERRWSEYEAKMKAMEETWQMQMESLQTSLAAARKSLAADNAAGQHGKLDSFASPRYDSEENMSSGLRTPVGSTPSKMSLGKENNGPVNAVNILAKEFEQRRQNFDNDAKALAEIKPVQPASADAELRNLKSRFETWKKDYKVRLRETKARLHKLGHGEIDRRSRRWWAKIGSKGLQRS</sequence>
<keyword evidence="5 11" id="KW-0175">Coiled coil</keyword>
<dbReference type="InterPro" id="IPR036022">
    <property type="entry name" value="MYSc_Myo8"/>
</dbReference>
<dbReference type="Gene3D" id="1.10.10.820">
    <property type="match status" value="1"/>
</dbReference>
<keyword evidence="8 10" id="KW-0009">Actin-binding</keyword>
<reference evidence="15 16" key="1">
    <citation type="submission" date="2016-02" db="EMBL/GenBank/DDBJ databases">
        <title>WGS assembly of Manihot esculenta.</title>
        <authorList>
            <person name="Bredeson J.V."/>
            <person name="Prochnik S.E."/>
            <person name="Lyons J.B."/>
            <person name="Schmutz J."/>
            <person name="Grimwood J."/>
            <person name="Vrebalov J."/>
            <person name="Bart R.S."/>
            <person name="Amuge T."/>
            <person name="Ferguson M.E."/>
            <person name="Green R."/>
            <person name="Putnam N."/>
            <person name="Stites J."/>
            <person name="Rounsley S."/>
            <person name="Rokhsar D.S."/>
        </authorList>
    </citation>
    <scope>NUCLEOTIDE SEQUENCE [LARGE SCALE GENOMIC DNA]</scope>
    <source>
        <strain evidence="16">cv. AM560-2</strain>
        <tissue evidence="15">Leaf</tissue>
    </source>
</reference>
<dbReference type="InterPro" id="IPR057535">
    <property type="entry name" value="MYO1-3_N_SH3"/>
</dbReference>
<dbReference type="Gene3D" id="1.20.5.190">
    <property type="match status" value="1"/>
</dbReference>
<evidence type="ECO:0000256" key="3">
    <source>
        <dbReference type="ARBA" id="ARBA00022840"/>
    </source>
</evidence>
<keyword evidence="16" id="KW-1185">Reference proteome</keyword>
<feature type="compositionally biased region" description="Polar residues" evidence="12">
    <location>
        <begin position="1093"/>
        <end position="1108"/>
    </location>
</feature>
<dbReference type="InterPro" id="IPR001609">
    <property type="entry name" value="Myosin_head_motor_dom-like"/>
</dbReference>
<feature type="region of interest" description="Disordered" evidence="12">
    <location>
        <begin position="1072"/>
        <end position="1116"/>
    </location>
</feature>
<dbReference type="PANTHER" id="PTHR13140">
    <property type="entry name" value="MYOSIN"/>
    <property type="match status" value="1"/>
</dbReference>
<dbReference type="FunFam" id="1.10.10.820:FF:000001">
    <property type="entry name" value="Myosin heavy chain"/>
    <property type="match status" value="1"/>
</dbReference>
<keyword evidence="1" id="KW-0677">Repeat</keyword>
<keyword evidence="3 10" id="KW-0067">ATP-binding</keyword>
<dbReference type="Gene3D" id="3.40.850.10">
    <property type="entry name" value="Kinesin motor domain"/>
    <property type="match status" value="1"/>
</dbReference>
<dbReference type="CDD" id="cd01383">
    <property type="entry name" value="MYSc_Myo8"/>
    <property type="match status" value="1"/>
</dbReference>
<dbReference type="GO" id="GO:0007015">
    <property type="term" value="P:actin filament organization"/>
    <property type="evidence" value="ECO:0000318"/>
    <property type="project" value="GO_Central"/>
</dbReference>
<dbReference type="EMBL" id="CM004401">
    <property type="protein sequence ID" value="OAY28636.1"/>
    <property type="molecule type" value="Genomic_DNA"/>
</dbReference>
<dbReference type="GO" id="GO:0005524">
    <property type="term" value="F:ATP binding"/>
    <property type="evidence" value="ECO:0007669"/>
    <property type="project" value="UniProtKB-UniRule"/>
</dbReference>
<evidence type="ECO:0000256" key="5">
    <source>
        <dbReference type="ARBA" id="ARBA00023054"/>
    </source>
</evidence>
<evidence type="ECO:0008006" key="17">
    <source>
        <dbReference type="Google" id="ProtNLM"/>
    </source>
</evidence>
<feature type="domain" description="Myosin N-terminal SH3-like" evidence="14">
    <location>
        <begin position="147"/>
        <end position="196"/>
    </location>
</feature>
<dbReference type="GO" id="GO:0005516">
    <property type="term" value="F:calmodulin binding"/>
    <property type="evidence" value="ECO:0007669"/>
    <property type="project" value="UniProtKB-KW"/>
</dbReference>
<dbReference type="EMBL" id="CM004401">
    <property type="protein sequence ID" value="OAY28635.1"/>
    <property type="molecule type" value="Genomic_DNA"/>
</dbReference>
<evidence type="ECO:0000256" key="2">
    <source>
        <dbReference type="ARBA" id="ARBA00022741"/>
    </source>
</evidence>
<dbReference type="PROSITE" id="PS51844">
    <property type="entry name" value="SH3_LIKE"/>
    <property type="match status" value="1"/>
</dbReference>
<dbReference type="InterPro" id="IPR027417">
    <property type="entry name" value="P-loop_NTPase"/>
</dbReference>
<dbReference type="EMBL" id="CM004401">
    <property type="protein sequence ID" value="OAY28638.1"/>
    <property type="molecule type" value="Genomic_DNA"/>
</dbReference>
<evidence type="ECO:0000259" key="13">
    <source>
        <dbReference type="PROSITE" id="PS51456"/>
    </source>
</evidence>
<organism evidence="15 16">
    <name type="scientific">Manihot esculenta</name>
    <name type="common">Cassava</name>
    <name type="synonym">Jatropha manihot</name>
    <dbReference type="NCBI Taxonomy" id="3983"/>
    <lineage>
        <taxon>Eukaryota</taxon>
        <taxon>Viridiplantae</taxon>
        <taxon>Streptophyta</taxon>
        <taxon>Embryophyta</taxon>
        <taxon>Tracheophyta</taxon>
        <taxon>Spermatophyta</taxon>
        <taxon>Magnoliopsida</taxon>
        <taxon>eudicotyledons</taxon>
        <taxon>Gunneridae</taxon>
        <taxon>Pentapetalae</taxon>
        <taxon>rosids</taxon>
        <taxon>fabids</taxon>
        <taxon>Malpighiales</taxon>
        <taxon>Euphorbiaceae</taxon>
        <taxon>Crotonoideae</taxon>
        <taxon>Manihoteae</taxon>
        <taxon>Manihot</taxon>
    </lineage>
</organism>
<dbReference type="InterPro" id="IPR036961">
    <property type="entry name" value="Kinesin_motor_dom_sf"/>
</dbReference>
<feature type="region of interest" description="Disordered" evidence="12">
    <location>
        <begin position="961"/>
        <end position="982"/>
    </location>
</feature>
<evidence type="ECO:0000256" key="6">
    <source>
        <dbReference type="ARBA" id="ARBA00023123"/>
    </source>
</evidence>
<dbReference type="Gramene" id="Manes.15G083100.11.v8.1">
    <property type="protein sequence ID" value="Manes.15G083100.11.v8.1.CDS"/>
    <property type="gene ID" value="Manes.15G083100.v8.1"/>
</dbReference>
<evidence type="ECO:0000256" key="10">
    <source>
        <dbReference type="PROSITE-ProRule" id="PRU00782"/>
    </source>
</evidence>
<feature type="region of interest" description="Disordered" evidence="12">
    <location>
        <begin position="94"/>
        <end position="115"/>
    </location>
</feature>
<keyword evidence="4" id="KW-0112">Calmodulin-binding</keyword>
<evidence type="ECO:0000256" key="9">
    <source>
        <dbReference type="ARBA" id="ARBA00060862"/>
    </source>
</evidence>
<feature type="coiled-coil region" evidence="11">
    <location>
        <begin position="1001"/>
        <end position="1049"/>
    </location>
</feature>
<dbReference type="SMART" id="SM00015">
    <property type="entry name" value="IQ"/>
    <property type="match status" value="3"/>
</dbReference>
<dbReference type="GO" id="GO:0005737">
    <property type="term" value="C:cytoplasm"/>
    <property type="evidence" value="ECO:0000318"/>
    <property type="project" value="GO_Central"/>
</dbReference>
<proteinExistence type="inferred from homology"/>
<keyword evidence="6 10" id="KW-0518">Myosin</keyword>
<name>A0A251J3K2_MANES</name>
<feature type="region of interest" description="Disordered" evidence="12">
    <location>
        <begin position="1"/>
        <end position="65"/>
    </location>
</feature>
<evidence type="ECO:0000313" key="15">
    <source>
        <dbReference type="EMBL" id="OAY28638.1"/>
    </source>
</evidence>
<dbReference type="Gramene" id="Manes.15G083100.14.v8.1">
    <property type="protein sequence ID" value="Manes.15G083100.14.v8.1.CDS"/>
    <property type="gene ID" value="Manes.15G083100.v8.1"/>
</dbReference>
<dbReference type="PANTHER" id="PTHR13140:SF706">
    <property type="entry name" value="DILUTE CLASS UNCONVENTIONAL MYOSIN, ISOFORM C"/>
    <property type="match status" value="1"/>
</dbReference>
<dbReference type="GO" id="GO:0015629">
    <property type="term" value="C:actin cytoskeleton"/>
    <property type="evidence" value="ECO:0000318"/>
    <property type="project" value="GO_Central"/>
</dbReference>
<dbReference type="Gramene" id="Manes.15G083100.15.v8.1">
    <property type="protein sequence ID" value="Manes.15G083100.15.v8.1.CDS"/>
    <property type="gene ID" value="Manes.15G083100.v8.1"/>
</dbReference>
<dbReference type="Gramene" id="Manes.15G083100.6.v8.1">
    <property type="protein sequence ID" value="Manes.15G083100.6.v8.1.CDS"/>
    <property type="gene ID" value="Manes.15G083100.v8.1"/>
</dbReference>
<dbReference type="GO" id="GO:0016020">
    <property type="term" value="C:membrane"/>
    <property type="evidence" value="ECO:0000318"/>
    <property type="project" value="GO_Central"/>
</dbReference>
<dbReference type="Pfam" id="PF00063">
    <property type="entry name" value="Myosin_head"/>
    <property type="match status" value="1"/>
</dbReference>
<evidence type="ECO:0000256" key="4">
    <source>
        <dbReference type="ARBA" id="ARBA00022860"/>
    </source>
</evidence>